<feature type="region of interest" description="Disordered" evidence="6">
    <location>
        <begin position="1"/>
        <end position="30"/>
    </location>
</feature>
<dbReference type="InterPro" id="IPR050090">
    <property type="entry name" value="Tyrosine_recombinase_XerCD"/>
</dbReference>
<dbReference type="InterPro" id="IPR011010">
    <property type="entry name" value="DNA_brk_join_enz"/>
</dbReference>
<dbReference type="Pfam" id="PF00589">
    <property type="entry name" value="Phage_integrase"/>
    <property type="match status" value="1"/>
</dbReference>
<keyword evidence="4" id="KW-0804">Transcription</keyword>
<dbReference type="AlphaFoldDB" id="A0A0D5CGR2"/>
<gene>
    <name evidence="9" type="ORF">VO01_04425</name>
</gene>
<dbReference type="Gene3D" id="1.10.150.130">
    <property type="match status" value="1"/>
</dbReference>
<evidence type="ECO:0000259" key="7">
    <source>
        <dbReference type="PROSITE" id="PS51032"/>
    </source>
</evidence>
<dbReference type="PROSITE" id="PS51032">
    <property type="entry name" value="AP2_ERF"/>
    <property type="match status" value="1"/>
</dbReference>
<keyword evidence="3" id="KW-0238">DNA-binding</keyword>
<dbReference type="InterPro" id="IPR001471">
    <property type="entry name" value="AP2/ERF_dom"/>
</dbReference>
<name>A0A0D5CGR2_9MICO</name>
<comment type="similarity">
    <text evidence="1">Belongs to the 'phage' integrase family.</text>
</comment>
<evidence type="ECO:0000256" key="5">
    <source>
        <dbReference type="ARBA" id="ARBA00023172"/>
    </source>
</evidence>
<dbReference type="Gene3D" id="1.10.443.10">
    <property type="entry name" value="Intergrase catalytic core"/>
    <property type="match status" value="1"/>
</dbReference>
<keyword evidence="5" id="KW-0233">DNA recombination</keyword>
<evidence type="ECO:0000256" key="4">
    <source>
        <dbReference type="ARBA" id="ARBA00023163"/>
    </source>
</evidence>
<dbReference type="PATRIC" id="fig|33014.5.peg.921"/>
<dbReference type="InterPro" id="IPR013762">
    <property type="entry name" value="Integrase-like_cat_sf"/>
</dbReference>
<dbReference type="HOGENOM" id="CLU_027562_17_5_11"/>
<dbReference type="InterPro" id="IPR058717">
    <property type="entry name" value="Phage_L5_Integrase_N"/>
</dbReference>
<feature type="domain" description="AP2/ERF" evidence="7">
    <location>
        <begin position="8"/>
        <end position="71"/>
    </location>
</feature>
<accession>A0A0D5CGR2</accession>
<dbReference type="KEGG" id="cmh:VO01_04425"/>
<dbReference type="GO" id="GO:0003677">
    <property type="term" value="F:DNA binding"/>
    <property type="evidence" value="ECO:0007669"/>
    <property type="project" value="UniProtKB-KW"/>
</dbReference>
<dbReference type="SUPFAM" id="SSF56349">
    <property type="entry name" value="DNA breaking-rejoining enzymes"/>
    <property type="match status" value="1"/>
</dbReference>
<organism evidence="9 10">
    <name type="scientific">Clavibacter michiganensis subsp. insidiosus</name>
    <dbReference type="NCBI Taxonomy" id="33014"/>
    <lineage>
        <taxon>Bacteria</taxon>
        <taxon>Bacillati</taxon>
        <taxon>Actinomycetota</taxon>
        <taxon>Actinomycetes</taxon>
        <taxon>Micrococcales</taxon>
        <taxon>Microbacteriaceae</taxon>
        <taxon>Clavibacter</taxon>
    </lineage>
</organism>
<reference evidence="9 10" key="1">
    <citation type="journal article" date="2015" name="Genome Announc.">
        <title>Complete Genome Sequence of Clavibacter michiganensis subsp. insidiosus R1-1 Using PacBio Single-Molecule Real-Time Technology.</title>
        <authorList>
            <person name="Lu Y."/>
            <person name="Samac D.A."/>
            <person name="Glazebrook J."/>
            <person name="Ishimaru C.A."/>
        </authorList>
    </citation>
    <scope>NUCLEOTIDE SEQUENCE [LARGE SCALE GENOMIC DNA]</scope>
    <source>
        <strain evidence="9 10">R1-1</strain>
    </source>
</reference>
<dbReference type="GO" id="GO:0015074">
    <property type="term" value="P:DNA integration"/>
    <property type="evidence" value="ECO:0007669"/>
    <property type="project" value="InterPro"/>
</dbReference>
<dbReference type="PROSITE" id="PS51898">
    <property type="entry name" value="TYR_RECOMBINASE"/>
    <property type="match status" value="1"/>
</dbReference>
<dbReference type="GO" id="GO:0006310">
    <property type="term" value="P:DNA recombination"/>
    <property type="evidence" value="ECO:0007669"/>
    <property type="project" value="UniProtKB-KW"/>
</dbReference>
<evidence type="ECO:0000256" key="3">
    <source>
        <dbReference type="ARBA" id="ARBA00023125"/>
    </source>
</evidence>
<proteinExistence type="inferred from homology"/>
<dbReference type="PANTHER" id="PTHR30349:SF64">
    <property type="entry name" value="PROPHAGE INTEGRASE INTD-RELATED"/>
    <property type="match status" value="1"/>
</dbReference>
<dbReference type="EMBL" id="CP011043">
    <property type="protein sequence ID" value="AJW78479.1"/>
    <property type="molecule type" value="Genomic_DNA"/>
</dbReference>
<feature type="domain" description="Tyr recombinase" evidence="8">
    <location>
        <begin position="168"/>
        <end position="352"/>
    </location>
</feature>
<evidence type="ECO:0000256" key="2">
    <source>
        <dbReference type="ARBA" id="ARBA00023015"/>
    </source>
</evidence>
<dbReference type="InterPro" id="IPR002104">
    <property type="entry name" value="Integrase_catalytic"/>
</dbReference>
<keyword evidence="2" id="KW-0805">Transcription regulation</keyword>
<dbReference type="PANTHER" id="PTHR30349">
    <property type="entry name" value="PHAGE INTEGRASE-RELATED"/>
    <property type="match status" value="1"/>
</dbReference>
<evidence type="ECO:0000259" key="8">
    <source>
        <dbReference type="PROSITE" id="PS51898"/>
    </source>
</evidence>
<evidence type="ECO:0000256" key="1">
    <source>
        <dbReference type="ARBA" id="ARBA00008857"/>
    </source>
</evidence>
<feature type="compositionally biased region" description="Polar residues" evidence="6">
    <location>
        <begin position="1"/>
        <end position="12"/>
    </location>
</feature>
<sequence>MSSTMSKRTSGSVRRLPSGRWQARHRDPEGRLRTLGTFDTQKVADQTLAAAQTDVTRGVWTDPALSGVTFAQFAADVLPTYEWKRSTREQHEATMRRSLLPSFGSVPLAKITRQRVDRWWADGGKRGHLVARRHQYMLLSKIMRTAVDYSYLPASPCRVPNASRDATAPRPDFTVEDFARVVAHLDERMALIVWTVFGAHLRVGELVGLQRGDYNPKTGLMRDERQVQEVRGGLHTTTTKTGKPKAVTLLQPVRSMVDNHVSQHPMLPGAPLFTLENGRPITRRYVAKYWREARAAAEFPQMHLHDIRHISLTLVAQEATLRELMARGGHTTASAALRYQHASVERDRVVATAAGNTLLNELNRVSRSNDNQSVQSQ</sequence>
<evidence type="ECO:0000256" key="6">
    <source>
        <dbReference type="SAM" id="MobiDB-lite"/>
    </source>
</evidence>
<dbReference type="GO" id="GO:0003700">
    <property type="term" value="F:DNA-binding transcription factor activity"/>
    <property type="evidence" value="ECO:0007669"/>
    <property type="project" value="InterPro"/>
</dbReference>
<protein>
    <recommendedName>
        <fullName evidence="11">Prophage phiRv2 integrase</fullName>
    </recommendedName>
</protein>
<dbReference type="InterPro" id="IPR010998">
    <property type="entry name" value="Integrase_recombinase_N"/>
</dbReference>
<evidence type="ECO:0000313" key="9">
    <source>
        <dbReference type="EMBL" id="AJW78479.1"/>
    </source>
</evidence>
<evidence type="ECO:0000313" key="10">
    <source>
        <dbReference type="Proteomes" id="UP000032604"/>
    </source>
</evidence>
<dbReference type="Proteomes" id="UP000032604">
    <property type="component" value="Chromosome"/>
</dbReference>
<dbReference type="Pfam" id="PF26003">
    <property type="entry name" value="Integrase_N_phage"/>
    <property type="match status" value="1"/>
</dbReference>
<evidence type="ECO:0008006" key="11">
    <source>
        <dbReference type="Google" id="ProtNLM"/>
    </source>
</evidence>
<dbReference type="CDD" id="cd00397">
    <property type="entry name" value="DNA_BRE_C"/>
    <property type="match status" value="1"/>
</dbReference>